<feature type="transmembrane region" description="Helical" evidence="9">
    <location>
        <begin position="481"/>
        <end position="504"/>
    </location>
</feature>
<evidence type="ECO:0000313" key="12">
    <source>
        <dbReference type="Proteomes" id="UP001596472"/>
    </source>
</evidence>
<dbReference type="InterPro" id="IPR001851">
    <property type="entry name" value="ABC_transp_permease"/>
</dbReference>
<dbReference type="PANTHER" id="PTHR11795:SF447">
    <property type="entry name" value="ABC TRANSPORTER PERMEASE PROTEIN"/>
    <property type="match status" value="1"/>
</dbReference>
<keyword evidence="4 9" id="KW-0812">Transmembrane</keyword>
<evidence type="ECO:0000256" key="5">
    <source>
        <dbReference type="ARBA" id="ARBA00022970"/>
    </source>
</evidence>
<organism evidence="11 12">
    <name type="scientific">Haloferula chungangensis</name>
    <dbReference type="NCBI Taxonomy" id="1048331"/>
    <lineage>
        <taxon>Bacteria</taxon>
        <taxon>Pseudomonadati</taxon>
        <taxon>Verrucomicrobiota</taxon>
        <taxon>Verrucomicrobiia</taxon>
        <taxon>Verrucomicrobiales</taxon>
        <taxon>Verrucomicrobiaceae</taxon>
        <taxon>Haloferula</taxon>
    </lineage>
</organism>
<dbReference type="NCBIfam" id="TIGR03409">
    <property type="entry name" value="urea_trans_UrtB"/>
    <property type="match status" value="1"/>
</dbReference>
<feature type="transmembrane region" description="Helical" evidence="9">
    <location>
        <begin position="285"/>
        <end position="302"/>
    </location>
</feature>
<evidence type="ECO:0000256" key="8">
    <source>
        <dbReference type="ARBA" id="ARBA00037998"/>
    </source>
</evidence>
<reference evidence="12" key="1">
    <citation type="journal article" date="2019" name="Int. J. Syst. Evol. Microbiol.">
        <title>The Global Catalogue of Microorganisms (GCM) 10K type strain sequencing project: providing services to taxonomists for standard genome sequencing and annotation.</title>
        <authorList>
            <consortium name="The Broad Institute Genomics Platform"/>
            <consortium name="The Broad Institute Genome Sequencing Center for Infectious Disease"/>
            <person name="Wu L."/>
            <person name="Ma J."/>
        </authorList>
    </citation>
    <scope>NUCLEOTIDE SEQUENCE [LARGE SCALE GENOMIC DNA]</scope>
    <source>
        <strain evidence="12">CGMCC 4.1467</strain>
    </source>
</reference>
<keyword evidence="3" id="KW-1003">Cell membrane</keyword>
<feature type="transmembrane region" description="Helical" evidence="9">
    <location>
        <begin position="314"/>
        <end position="333"/>
    </location>
</feature>
<evidence type="ECO:0000313" key="11">
    <source>
        <dbReference type="EMBL" id="MFC7339092.1"/>
    </source>
</evidence>
<keyword evidence="10" id="KW-0732">Signal</keyword>
<dbReference type="PANTHER" id="PTHR11795">
    <property type="entry name" value="BRANCHED-CHAIN AMINO ACID TRANSPORT SYSTEM PERMEASE PROTEIN LIVH"/>
    <property type="match status" value="1"/>
</dbReference>
<comment type="subcellular location">
    <subcellularLocation>
        <location evidence="1">Cell membrane</location>
        <topology evidence="1">Multi-pass membrane protein</topology>
    </subcellularLocation>
</comment>
<feature type="transmembrane region" description="Helical" evidence="9">
    <location>
        <begin position="442"/>
        <end position="461"/>
    </location>
</feature>
<feature type="transmembrane region" description="Helical" evidence="9">
    <location>
        <begin position="393"/>
        <end position="413"/>
    </location>
</feature>
<evidence type="ECO:0000256" key="10">
    <source>
        <dbReference type="SAM" id="SignalP"/>
    </source>
</evidence>
<accession>A0ABW2LDQ5</accession>
<feature type="transmembrane region" description="Helical" evidence="9">
    <location>
        <begin position="260"/>
        <end position="278"/>
    </location>
</feature>
<dbReference type="Pfam" id="PF02653">
    <property type="entry name" value="BPD_transp_2"/>
    <property type="match status" value="1"/>
</dbReference>
<evidence type="ECO:0000256" key="4">
    <source>
        <dbReference type="ARBA" id="ARBA00022692"/>
    </source>
</evidence>
<dbReference type="InterPro" id="IPR017779">
    <property type="entry name" value="ABC_UrtB_bac"/>
</dbReference>
<keyword evidence="12" id="KW-1185">Reference proteome</keyword>
<dbReference type="InterPro" id="IPR052157">
    <property type="entry name" value="BCAA_transport_permease"/>
</dbReference>
<proteinExistence type="inferred from homology"/>
<evidence type="ECO:0000256" key="7">
    <source>
        <dbReference type="ARBA" id="ARBA00023136"/>
    </source>
</evidence>
<evidence type="ECO:0000256" key="6">
    <source>
        <dbReference type="ARBA" id="ARBA00022989"/>
    </source>
</evidence>
<name>A0ABW2LDQ5_9BACT</name>
<gene>
    <name evidence="11" type="primary">urtB</name>
    <name evidence="11" type="ORF">ACFQY0_18005</name>
</gene>
<keyword evidence="5" id="KW-0029">Amino-acid transport</keyword>
<dbReference type="CDD" id="cd06582">
    <property type="entry name" value="TM_PBP1_LivH_like"/>
    <property type="match status" value="1"/>
</dbReference>
<feature type="chain" id="PRO_5045928901" evidence="10">
    <location>
        <begin position="21"/>
        <end position="546"/>
    </location>
</feature>
<evidence type="ECO:0000256" key="3">
    <source>
        <dbReference type="ARBA" id="ARBA00022475"/>
    </source>
</evidence>
<dbReference type="Proteomes" id="UP001596472">
    <property type="component" value="Unassembled WGS sequence"/>
</dbReference>
<keyword evidence="7 9" id="KW-0472">Membrane</keyword>
<comment type="caution">
    <text evidence="11">The sequence shown here is derived from an EMBL/GenBank/DDBJ whole genome shotgun (WGS) entry which is preliminary data.</text>
</comment>
<evidence type="ECO:0000256" key="2">
    <source>
        <dbReference type="ARBA" id="ARBA00022448"/>
    </source>
</evidence>
<evidence type="ECO:0000256" key="9">
    <source>
        <dbReference type="SAM" id="Phobius"/>
    </source>
</evidence>
<dbReference type="RefSeq" id="WP_379715235.1">
    <property type="nucleotide sequence ID" value="NZ_JBHTBS010000012.1"/>
</dbReference>
<feature type="transmembrane region" description="Helical" evidence="9">
    <location>
        <begin position="511"/>
        <end position="531"/>
    </location>
</feature>
<sequence>MKRIFLTLLSLLLVWSHANAQDDQEVTPPTSAREVLSNLILENGEEDAILEQLSEFGDPIIQEVVAAWRIGKIQIAKEGESSIALIERDDALYELLTDSPYTGDVSGAEKSRASRSLRKKLSRLVDVIDLVSPDLNVRADAALKLGSSQSPDYLPALKANLPKQKNSKTREAFEEGIQISLLANGTVAEKITSLEGLTESPSVYARSFIEKLAADLEGDTSEDAAILRSKAQAALKATASHEKKIENFGTLFRGLSTGSVLLIVAYGLAITFGLMGIINMAHGEFIAIGGYTVFVVQNWFASTYGVGTAVYESYFLWAIPIAFLTAAFFGALLEIGVIRFLYKRPLESLLATWGISMLIRQGLRMKFGSTNVMVDAPQWLSGNVSIGDVTMPYARLFVIGFAVVVVFITWFILRRTKIGLHIRATMQNRQMASSLGIPAKRVNLFTFAFGSGLAGLAGAFLSQIGNVGPEMGQTYIVDSFMVVVIGGVGNLLGAAISSMGIGMFDQGLQPILGPVLGKVLVLIAIILFLQWRPGGLFPSRSRSLDD</sequence>
<comment type="similarity">
    <text evidence="8">Belongs to the binding-protein-dependent transport system permease family. LivHM subfamily.</text>
</comment>
<keyword evidence="6 9" id="KW-1133">Transmembrane helix</keyword>
<dbReference type="EMBL" id="JBHTBS010000012">
    <property type="protein sequence ID" value="MFC7339092.1"/>
    <property type="molecule type" value="Genomic_DNA"/>
</dbReference>
<feature type="signal peptide" evidence="10">
    <location>
        <begin position="1"/>
        <end position="20"/>
    </location>
</feature>
<protein>
    <submittedName>
        <fullName evidence="11">Urea ABC transporter permease subunit UrtB</fullName>
    </submittedName>
</protein>
<feature type="transmembrane region" description="Helical" evidence="9">
    <location>
        <begin position="345"/>
        <end position="363"/>
    </location>
</feature>
<keyword evidence="2" id="KW-0813">Transport</keyword>
<evidence type="ECO:0000256" key="1">
    <source>
        <dbReference type="ARBA" id="ARBA00004651"/>
    </source>
</evidence>